<keyword evidence="3" id="KW-1185">Reference proteome</keyword>
<dbReference type="EMBL" id="BLLG01000007">
    <property type="protein sequence ID" value="GFH36831.1"/>
    <property type="molecule type" value="Genomic_DNA"/>
</dbReference>
<evidence type="ECO:0000313" key="2">
    <source>
        <dbReference type="EMBL" id="GFH36831.1"/>
    </source>
</evidence>
<feature type="compositionally biased region" description="Basic and acidic residues" evidence="1">
    <location>
        <begin position="89"/>
        <end position="99"/>
    </location>
</feature>
<evidence type="ECO:0000313" key="3">
    <source>
        <dbReference type="Proteomes" id="UP000484988"/>
    </source>
</evidence>
<name>A0A6A0AWW4_9ACTN</name>
<proteinExistence type="predicted"/>
<gene>
    <name evidence="2" type="ORF">SCWH03_30640</name>
</gene>
<accession>A0A6A0AWW4</accession>
<organism evidence="2 3">
    <name type="scientific">Streptomyces pacificus</name>
    <dbReference type="NCBI Taxonomy" id="2705029"/>
    <lineage>
        <taxon>Bacteria</taxon>
        <taxon>Bacillati</taxon>
        <taxon>Actinomycetota</taxon>
        <taxon>Actinomycetes</taxon>
        <taxon>Kitasatosporales</taxon>
        <taxon>Streptomycetaceae</taxon>
        <taxon>Streptomyces</taxon>
    </lineage>
</organism>
<evidence type="ECO:0000256" key="1">
    <source>
        <dbReference type="SAM" id="MobiDB-lite"/>
    </source>
</evidence>
<reference evidence="2 3" key="1">
    <citation type="submission" date="2020-02" db="EMBL/GenBank/DDBJ databases">
        <title>Whole Genome Shotgun Sequence of Streptomyces sp. strain CWH03.</title>
        <authorList>
            <person name="Dohra H."/>
            <person name="Kodani S."/>
            <person name="Yamamura H."/>
        </authorList>
    </citation>
    <scope>NUCLEOTIDE SEQUENCE [LARGE SCALE GENOMIC DNA]</scope>
    <source>
        <strain evidence="2 3">CWH03</strain>
    </source>
</reference>
<dbReference type="AlphaFoldDB" id="A0A6A0AWW4"/>
<comment type="caution">
    <text evidence="2">The sequence shown here is derived from an EMBL/GenBank/DDBJ whole genome shotgun (WGS) entry which is preliminary data.</text>
</comment>
<sequence length="138" mass="14912">MSGDAVLQQLDERLAAYRAEAEPLLPPSRGKHRATPTPTPEPAAPAASSRPRRSLPEHKSPYAREAAEQQPFTDTISPVRPCVPAAPRKRPDDPKRRAQAERLWALDMAARGIDVRPNVIHGVHVGAGTRAVRVAVGA</sequence>
<protein>
    <submittedName>
        <fullName evidence="2">Uncharacterized protein</fullName>
    </submittedName>
</protein>
<dbReference type="Proteomes" id="UP000484988">
    <property type="component" value="Unassembled WGS sequence"/>
</dbReference>
<feature type="compositionally biased region" description="Basic and acidic residues" evidence="1">
    <location>
        <begin position="54"/>
        <end position="67"/>
    </location>
</feature>
<feature type="region of interest" description="Disordered" evidence="1">
    <location>
        <begin position="18"/>
        <end position="99"/>
    </location>
</feature>